<accession>A0ABP9ZMJ6</accession>
<dbReference type="EMBL" id="BAABWD010000001">
    <property type="protein sequence ID" value="GAA6130685.1"/>
    <property type="molecule type" value="Genomic_DNA"/>
</dbReference>
<organism evidence="1 2">
    <name type="scientific">Halopseudomonas sabulinigri</name>
    <dbReference type="NCBI Taxonomy" id="472181"/>
    <lineage>
        <taxon>Bacteria</taxon>
        <taxon>Pseudomonadati</taxon>
        <taxon>Pseudomonadota</taxon>
        <taxon>Gammaproteobacteria</taxon>
        <taxon>Pseudomonadales</taxon>
        <taxon>Pseudomonadaceae</taxon>
        <taxon>Halopseudomonas</taxon>
    </lineage>
</organism>
<protein>
    <recommendedName>
        <fullName evidence="3">Thioesterase family protein</fullName>
    </recommendedName>
</protein>
<keyword evidence="2" id="KW-1185">Reference proteome</keyword>
<evidence type="ECO:0008006" key="3">
    <source>
        <dbReference type="Google" id="ProtNLM"/>
    </source>
</evidence>
<dbReference type="SUPFAM" id="SSF54637">
    <property type="entry name" value="Thioesterase/thiol ester dehydrase-isomerase"/>
    <property type="match status" value="1"/>
</dbReference>
<reference evidence="1 2" key="1">
    <citation type="submission" date="2024-04" db="EMBL/GenBank/DDBJ databases">
        <title>Draft genome sequence of Halopseudomonas sabulinigri NBRC 116187.</title>
        <authorList>
            <person name="Miyakawa T."/>
            <person name="Kusuya Y."/>
            <person name="Miura T."/>
        </authorList>
    </citation>
    <scope>NUCLEOTIDE SEQUENCE [LARGE SCALE GENOMIC DNA]</scope>
    <source>
        <strain evidence="1 2">4NH20-0042</strain>
    </source>
</reference>
<sequence length="240" mass="25586">MQQREHIISISSRFCGPPNSGNGGYVSGLLAKAMGVPCQITLHAPPPLDTPLQLLASDEGAELRLGEQLLGSAKPHVFKLNLPSAVDAATAAQAQERFEGFEQHNLPCCFVCGTNREPLDGLRIFAGPTELRDEQVAALWTPDDTLTDESGMVSSEYLWAALDCPGYFAVRGQAGIALLGRFSAHIEQPVRAGEPLVVAGWALGHDGRKHFAGTALYNQQGEAVAWAEATWISLQKAAAA</sequence>
<dbReference type="Gene3D" id="3.10.129.10">
    <property type="entry name" value="Hotdog Thioesterase"/>
    <property type="match status" value="1"/>
</dbReference>
<name>A0ABP9ZMJ6_9GAMM</name>
<dbReference type="InterPro" id="IPR029069">
    <property type="entry name" value="HotDog_dom_sf"/>
</dbReference>
<dbReference type="CDD" id="cd03440">
    <property type="entry name" value="hot_dog"/>
    <property type="match status" value="1"/>
</dbReference>
<gene>
    <name evidence="1" type="ORF">NBRC116187_10450</name>
</gene>
<evidence type="ECO:0000313" key="2">
    <source>
        <dbReference type="Proteomes" id="UP001486808"/>
    </source>
</evidence>
<evidence type="ECO:0000313" key="1">
    <source>
        <dbReference type="EMBL" id="GAA6130685.1"/>
    </source>
</evidence>
<dbReference type="Proteomes" id="UP001486808">
    <property type="component" value="Unassembled WGS sequence"/>
</dbReference>
<dbReference type="RefSeq" id="WP_353387007.1">
    <property type="nucleotide sequence ID" value="NZ_BAABWD010000001.1"/>
</dbReference>
<comment type="caution">
    <text evidence="1">The sequence shown here is derived from an EMBL/GenBank/DDBJ whole genome shotgun (WGS) entry which is preliminary data.</text>
</comment>
<proteinExistence type="predicted"/>